<evidence type="ECO:0000256" key="2">
    <source>
        <dbReference type="ARBA" id="ARBA00022679"/>
    </source>
</evidence>
<dbReference type="OrthoDB" id="15433at2759"/>
<dbReference type="NCBIfam" id="TIGR00556">
    <property type="entry name" value="pantethn_trn"/>
    <property type="match status" value="1"/>
</dbReference>
<keyword evidence="10" id="KW-1185">Reference proteome</keyword>
<keyword evidence="5" id="KW-0460">Magnesium</keyword>
<keyword evidence="2 9" id="KW-0808">Transferase</keyword>
<keyword evidence="1" id="KW-0444">Lipid biosynthesis</keyword>
<dbReference type="Gene3D" id="3.90.470.20">
    <property type="entry name" value="4'-phosphopantetheinyl transferase domain"/>
    <property type="match status" value="1"/>
</dbReference>
<keyword evidence="3" id="KW-0479">Metal-binding</keyword>
<keyword evidence="6" id="KW-0443">Lipid metabolism</keyword>
<dbReference type="GO" id="GO:0000287">
    <property type="term" value="F:magnesium ion binding"/>
    <property type="evidence" value="ECO:0007669"/>
    <property type="project" value="InterPro"/>
</dbReference>
<sequence length="158" mass="17355">MSGSMLALHGVGIDIVHIPRILKLISRKNYSHSRSHLSRFVERILTPSEHIAFRKRWGSDEEIFRDEKKTSNCAAHLAGRWAAKEAVIKAVSPDTVWMNQIQISGNSGGGLSVSIPPGDSVRGTTSFLTSTTMSDFAKISISHDGDYAIAMCLSRRTD</sequence>
<name>A0A6A6HCU6_VIRVR</name>
<evidence type="ECO:0000256" key="5">
    <source>
        <dbReference type="ARBA" id="ARBA00022842"/>
    </source>
</evidence>
<dbReference type="GO" id="GO:0008897">
    <property type="term" value="F:holo-[acyl-carrier-protein] synthase activity"/>
    <property type="evidence" value="ECO:0007669"/>
    <property type="project" value="InterPro"/>
</dbReference>
<dbReference type="Pfam" id="PF01648">
    <property type="entry name" value="ACPS"/>
    <property type="match status" value="1"/>
</dbReference>
<evidence type="ECO:0000256" key="1">
    <source>
        <dbReference type="ARBA" id="ARBA00022516"/>
    </source>
</evidence>
<keyword evidence="7" id="KW-0275">Fatty acid biosynthesis</keyword>
<protein>
    <submittedName>
        <fullName evidence="9">4'-phosphopantetheinyl transferase</fullName>
    </submittedName>
</protein>
<accession>A0A6A6HCU6</accession>
<dbReference type="SUPFAM" id="SSF56214">
    <property type="entry name" value="4'-phosphopantetheinyl transferase"/>
    <property type="match status" value="1"/>
</dbReference>
<reference evidence="9" key="1">
    <citation type="journal article" date="2020" name="Stud. Mycol.">
        <title>101 Dothideomycetes genomes: a test case for predicting lifestyles and emergence of pathogens.</title>
        <authorList>
            <person name="Haridas S."/>
            <person name="Albert R."/>
            <person name="Binder M."/>
            <person name="Bloem J."/>
            <person name="Labutti K."/>
            <person name="Salamov A."/>
            <person name="Andreopoulos B."/>
            <person name="Baker S."/>
            <person name="Barry K."/>
            <person name="Bills G."/>
            <person name="Bluhm B."/>
            <person name="Cannon C."/>
            <person name="Castanera R."/>
            <person name="Culley D."/>
            <person name="Daum C."/>
            <person name="Ezra D."/>
            <person name="Gonzalez J."/>
            <person name="Henrissat B."/>
            <person name="Kuo A."/>
            <person name="Liang C."/>
            <person name="Lipzen A."/>
            <person name="Lutzoni F."/>
            <person name="Magnuson J."/>
            <person name="Mondo S."/>
            <person name="Nolan M."/>
            <person name="Ohm R."/>
            <person name="Pangilinan J."/>
            <person name="Park H.-J."/>
            <person name="Ramirez L."/>
            <person name="Alfaro M."/>
            <person name="Sun H."/>
            <person name="Tritt A."/>
            <person name="Yoshinaga Y."/>
            <person name="Zwiers L.-H."/>
            <person name="Turgeon B."/>
            <person name="Goodwin S."/>
            <person name="Spatafora J."/>
            <person name="Crous P."/>
            <person name="Grigoriev I."/>
        </authorList>
    </citation>
    <scope>NUCLEOTIDE SEQUENCE</scope>
    <source>
        <strain evidence="9">Tuck. ex Michener</strain>
    </source>
</reference>
<dbReference type="Proteomes" id="UP000800092">
    <property type="component" value="Unassembled WGS sequence"/>
</dbReference>
<dbReference type="HAMAP" id="MF_00101">
    <property type="entry name" value="AcpS"/>
    <property type="match status" value="1"/>
</dbReference>
<dbReference type="InterPro" id="IPR008278">
    <property type="entry name" value="4-PPantetheinyl_Trfase_dom"/>
</dbReference>
<evidence type="ECO:0000256" key="3">
    <source>
        <dbReference type="ARBA" id="ARBA00022723"/>
    </source>
</evidence>
<dbReference type="AlphaFoldDB" id="A0A6A6HCU6"/>
<organism evidence="9 10">
    <name type="scientific">Viridothelium virens</name>
    <name type="common">Speckled blister lichen</name>
    <name type="synonym">Trypethelium virens</name>
    <dbReference type="NCBI Taxonomy" id="1048519"/>
    <lineage>
        <taxon>Eukaryota</taxon>
        <taxon>Fungi</taxon>
        <taxon>Dikarya</taxon>
        <taxon>Ascomycota</taxon>
        <taxon>Pezizomycotina</taxon>
        <taxon>Dothideomycetes</taxon>
        <taxon>Dothideomycetes incertae sedis</taxon>
        <taxon>Trypetheliales</taxon>
        <taxon>Trypetheliaceae</taxon>
        <taxon>Viridothelium</taxon>
    </lineage>
</organism>
<dbReference type="EMBL" id="ML991790">
    <property type="protein sequence ID" value="KAF2235669.1"/>
    <property type="molecule type" value="Genomic_DNA"/>
</dbReference>
<dbReference type="InterPro" id="IPR037143">
    <property type="entry name" value="4-PPantetheinyl_Trfase_dom_sf"/>
</dbReference>
<evidence type="ECO:0000256" key="6">
    <source>
        <dbReference type="ARBA" id="ARBA00023098"/>
    </source>
</evidence>
<feature type="domain" description="4'-phosphopantetheinyl transferase" evidence="8">
    <location>
        <begin position="10"/>
        <end position="152"/>
    </location>
</feature>
<dbReference type="InterPro" id="IPR002582">
    <property type="entry name" value="ACPS"/>
</dbReference>
<evidence type="ECO:0000313" key="10">
    <source>
        <dbReference type="Proteomes" id="UP000800092"/>
    </source>
</evidence>
<evidence type="ECO:0000259" key="8">
    <source>
        <dbReference type="Pfam" id="PF01648"/>
    </source>
</evidence>
<evidence type="ECO:0000256" key="4">
    <source>
        <dbReference type="ARBA" id="ARBA00022832"/>
    </source>
</evidence>
<dbReference type="GO" id="GO:0006633">
    <property type="term" value="P:fatty acid biosynthetic process"/>
    <property type="evidence" value="ECO:0007669"/>
    <property type="project" value="UniProtKB-KW"/>
</dbReference>
<gene>
    <name evidence="9" type="ORF">EV356DRAFT_514183</name>
</gene>
<keyword evidence="4" id="KW-0276">Fatty acid metabolism</keyword>
<dbReference type="InterPro" id="IPR004568">
    <property type="entry name" value="Ppantetheine-prot_Trfase_dom"/>
</dbReference>
<evidence type="ECO:0000313" key="9">
    <source>
        <dbReference type="EMBL" id="KAF2235669.1"/>
    </source>
</evidence>
<evidence type="ECO:0000256" key="7">
    <source>
        <dbReference type="ARBA" id="ARBA00023160"/>
    </source>
</evidence>
<proteinExistence type="inferred from homology"/>